<sequence>MSIRIIRWWFPFNITDMNFTTFTVLRTVFIFLLTAGCSKELLAQEQGTFISNGKSIDIYHFDLEITKMIKEAGIPAVSLAIIDQGKIAYKQTYGVKEALKPEEADSCTVFEACSLSKSFLVYATYQLVDQGKLDLDKPLYQYLEPGPMLDHDPRYRLITPRMVLSHSSGLEDWPNDHNPKQMDIISTPGQKFYYSSLGYNYLGAVIESIQKEPYDKYLEKLVLSPLQLKNTFSQFKSDTLNGVISTNPVNFAYGHDSFGKEFPKWKNYESSASSGISTTAEDYARLLLATFDRVHLKQATVKQILTPVVPTGIQHSKYFYGTGFEILNTSTDTIIGHGGSNPGFKAQMFYSVVNKRGLVFLTNSDLGKLITSRINELTTKLGILEYYQQFSVDQYPSKSISLLNLYKLNGVEAMFLEVKRLRQIKELQANTLNQLGQLFLHQDTTISRRILEQNIRYFPNSAYAHLLLGDLYKKMNQYEVALKQYKRAKQLNFKLWDISPEIDDCLLKIKEKAISKGK</sequence>
<gene>
    <name evidence="3" type="ORF">BFS30_25155</name>
</gene>
<protein>
    <recommendedName>
        <fullName evidence="2">Beta-lactamase-related domain-containing protein</fullName>
    </recommendedName>
</protein>
<dbReference type="Gene3D" id="1.25.40.10">
    <property type="entry name" value="Tetratricopeptide repeat domain"/>
    <property type="match status" value="1"/>
</dbReference>
<dbReference type="InterPro" id="IPR019734">
    <property type="entry name" value="TPR_rpt"/>
</dbReference>
<feature type="domain" description="Beta-lactamase-related" evidence="2">
    <location>
        <begin position="65"/>
        <end position="365"/>
    </location>
</feature>
<dbReference type="AlphaFoldDB" id="A0A1D7QNC4"/>
<organism evidence="3 4">
    <name type="scientific">Pedobacter steynii</name>
    <dbReference type="NCBI Taxonomy" id="430522"/>
    <lineage>
        <taxon>Bacteria</taxon>
        <taxon>Pseudomonadati</taxon>
        <taxon>Bacteroidota</taxon>
        <taxon>Sphingobacteriia</taxon>
        <taxon>Sphingobacteriales</taxon>
        <taxon>Sphingobacteriaceae</taxon>
        <taxon>Pedobacter</taxon>
    </lineage>
</organism>
<evidence type="ECO:0000313" key="3">
    <source>
        <dbReference type="EMBL" id="AOM80158.1"/>
    </source>
</evidence>
<dbReference type="Gene3D" id="3.40.710.10">
    <property type="entry name" value="DD-peptidase/beta-lactamase superfamily"/>
    <property type="match status" value="1"/>
</dbReference>
<keyword evidence="1" id="KW-0802">TPR repeat</keyword>
<accession>A0A1D7QNC4</accession>
<dbReference type="OrthoDB" id="1357763at2"/>
<dbReference type="InterPro" id="IPR012338">
    <property type="entry name" value="Beta-lactam/transpept-like"/>
</dbReference>
<proteinExistence type="predicted"/>
<dbReference type="KEGG" id="psty:BFS30_25155"/>
<feature type="repeat" description="TPR" evidence="1">
    <location>
        <begin position="462"/>
        <end position="495"/>
    </location>
</feature>
<dbReference type="PANTHER" id="PTHR46825:SF9">
    <property type="entry name" value="BETA-LACTAMASE-RELATED DOMAIN-CONTAINING PROTEIN"/>
    <property type="match status" value="1"/>
</dbReference>
<dbReference type="InterPro" id="IPR011990">
    <property type="entry name" value="TPR-like_helical_dom_sf"/>
</dbReference>
<evidence type="ECO:0000256" key="1">
    <source>
        <dbReference type="PROSITE-ProRule" id="PRU00339"/>
    </source>
</evidence>
<dbReference type="Proteomes" id="UP000094313">
    <property type="component" value="Chromosome"/>
</dbReference>
<dbReference type="SUPFAM" id="SSF48452">
    <property type="entry name" value="TPR-like"/>
    <property type="match status" value="1"/>
</dbReference>
<dbReference type="EMBL" id="CP017141">
    <property type="protein sequence ID" value="AOM80158.1"/>
    <property type="molecule type" value="Genomic_DNA"/>
</dbReference>
<keyword evidence="4" id="KW-1185">Reference proteome</keyword>
<name>A0A1D7QNC4_9SPHI</name>
<evidence type="ECO:0000313" key="4">
    <source>
        <dbReference type="Proteomes" id="UP000094313"/>
    </source>
</evidence>
<dbReference type="PANTHER" id="PTHR46825">
    <property type="entry name" value="D-ALANYL-D-ALANINE-CARBOXYPEPTIDASE/ENDOPEPTIDASE AMPH"/>
    <property type="match status" value="1"/>
</dbReference>
<reference evidence="3 4" key="1">
    <citation type="submission" date="2016-08" db="EMBL/GenBank/DDBJ databases">
        <authorList>
            <person name="Seilhamer J.J."/>
        </authorList>
    </citation>
    <scope>NUCLEOTIDE SEQUENCE [LARGE SCALE GENOMIC DNA]</scope>
    <source>
        <strain evidence="3 4">DX4</strain>
    </source>
</reference>
<dbReference type="Pfam" id="PF00144">
    <property type="entry name" value="Beta-lactamase"/>
    <property type="match status" value="1"/>
</dbReference>
<dbReference type="PROSITE" id="PS50005">
    <property type="entry name" value="TPR"/>
    <property type="match status" value="1"/>
</dbReference>
<dbReference type="InterPro" id="IPR001466">
    <property type="entry name" value="Beta-lactam-related"/>
</dbReference>
<dbReference type="SUPFAM" id="SSF56601">
    <property type="entry name" value="beta-lactamase/transpeptidase-like"/>
    <property type="match status" value="1"/>
</dbReference>
<evidence type="ECO:0000259" key="2">
    <source>
        <dbReference type="Pfam" id="PF00144"/>
    </source>
</evidence>
<dbReference type="InterPro" id="IPR050491">
    <property type="entry name" value="AmpC-like"/>
</dbReference>